<reference evidence="1 2" key="1">
    <citation type="journal article" date="2018" name="Genome Biol. Evol.">
        <title>Multiple Roots of Fruiting Body Formation in Amoebozoa.</title>
        <authorList>
            <person name="Hillmann F."/>
            <person name="Forbes G."/>
            <person name="Novohradska S."/>
            <person name="Ferling I."/>
            <person name="Riege K."/>
            <person name="Groth M."/>
            <person name="Westermann M."/>
            <person name="Marz M."/>
            <person name="Spaller T."/>
            <person name="Winckler T."/>
            <person name="Schaap P."/>
            <person name="Glockner G."/>
        </authorList>
    </citation>
    <scope>NUCLEOTIDE SEQUENCE [LARGE SCALE GENOMIC DNA]</scope>
    <source>
        <strain evidence="1 2">Jena</strain>
    </source>
</reference>
<comment type="caution">
    <text evidence="1">The sequence shown here is derived from an EMBL/GenBank/DDBJ whole genome shotgun (WGS) entry which is preliminary data.</text>
</comment>
<organism evidence="1 2">
    <name type="scientific">Planoprotostelium fungivorum</name>
    <dbReference type="NCBI Taxonomy" id="1890364"/>
    <lineage>
        <taxon>Eukaryota</taxon>
        <taxon>Amoebozoa</taxon>
        <taxon>Evosea</taxon>
        <taxon>Variosea</taxon>
        <taxon>Cavosteliida</taxon>
        <taxon>Cavosteliaceae</taxon>
        <taxon>Planoprotostelium</taxon>
    </lineage>
</organism>
<dbReference type="EMBL" id="MDYQ01000120">
    <property type="protein sequence ID" value="PRP81731.1"/>
    <property type="molecule type" value="Genomic_DNA"/>
</dbReference>
<proteinExistence type="predicted"/>
<evidence type="ECO:0000313" key="2">
    <source>
        <dbReference type="Proteomes" id="UP000241769"/>
    </source>
</evidence>
<dbReference type="AlphaFoldDB" id="A0A2P6NCQ8"/>
<keyword evidence="2" id="KW-1185">Reference proteome</keyword>
<gene>
    <name evidence="1" type="ORF">PROFUN_10831</name>
</gene>
<sequence length="44" mass="4558">MSVSGGTPSVFEFTIPISGRGVYGQSYDVDGLLILLPQTAALTV</sequence>
<accession>A0A2P6NCQ8</accession>
<dbReference type="Proteomes" id="UP000241769">
    <property type="component" value="Unassembled WGS sequence"/>
</dbReference>
<name>A0A2P6NCQ8_9EUKA</name>
<dbReference type="InParanoid" id="A0A2P6NCQ8"/>
<evidence type="ECO:0000313" key="1">
    <source>
        <dbReference type="EMBL" id="PRP81731.1"/>
    </source>
</evidence>
<protein>
    <submittedName>
        <fullName evidence="1">Uncharacterized protein</fullName>
    </submittedName>
</protein>